<dbReference type="InterPro" id="IPR011990">
    <property type="entry name" value="TPR-like_helical_dom_sf"/>
</dbReference>
<dbReference type="RefSeq" id="WP_091748652.1">
    <property type="nucleotide sequence ID" value="NZ_FODY01000018.1"/>
</dbReference>
<evidence type="ECO:0000313" key="4">
    <source>
        <dbReference type="EMBL" id="SEP31156.1"/>
    </source>
</evidence>
<dbReference type="Gene3D" id="1.25.40.10">
    <property type="entry name" value="Tetratricopeptide repeat domain"/>
    <property type="match status" value="1"/>
</dbReference>
<keyword evidence="2 3" id="KW-0802">TPR repeat</keyword>
<evidence type="ECO:0000313" key="5">
    <source>
        <dbReference type="Proteomes" id="UP000198847"/>
    </source>
</evidence>
<dbReference type="SMART" id="SM00028">
    <property type="entry name" value="TPR"/>
    <property type="match status" value="6"/>
</dbReference>
<dbReference type="PANTHER" id="PTHR44943">
    <property type="entry name" value="CELLULOSE SYNTHASE OPERON PROTEIN C"/>
    <property type="match status" value="1"/>
</dbReference>
<dbReference type="OrthoDB" id="6193797at2"/>
<dbReference type="InterPro" id="IPR051685">
    <property type="entry name" value="Ycf3/AcsC/BcsC/TPR_MFPF"/>
</dbReference>
<dbReference type="EMBL" id="FODY01000018">
    <property type="protein sequence ID" value="SEP31156.1"/>
    <property type="molecule type" value="Genomic_DNA"/>
</dbReference>
<evidence type="ECO:0000256" key="2">
    <source>
        <dbReference type="ARBA" id="ARBA00022803"/>
    </source>
</evidence>
<evidence type="ECO:0000256" key="3">
    <source>
        <dbReference type="PROSITE-ProRule" id="PRU00339"/>
    </source>
</evidence>
<evidence type="ECO:0000256" key="1">
    <source>
        <dbReference type="ARBA" id="ARBA00022737"/>
    </source>
</evidence>
<dbReference type="SUPFAM" id="SSF48452">
    <property type="entry name" value="TPR-like"/>
    <property type="match status" value="2"/>
</dbReference>
<dbReference type="InterPro" id="IPR019734">
    <property type="entry name" value="TPR_rpt"/>
</dbReference>
<feature type="repeat" description="TPR" evidence="3">
    <location>
        <begin position="141"/>
        <end position="174"/>
    </location>
</feature>
<dbReference type="PROSITE" id="PS50293">
    <property type="entry name" value="TPR_REGION"/>
    <property type="match status" value="1"/>
</dbReference>
<dbReference type="PANTHER" id="PTHR44943:SF8">
    <property type="entry name" value="TPR REPEAT-CONTAINING PROTEIN MJ0263"/>
    <property type="match status" value="1"/>
</dbReference>
<dbReference type="STRING" id="112903.SAMN04490178_11815"/>
<organism evidence="4 5">
    <name type="scientific">Propionispora vibrioides</name>
    <dbReference type="NCBI Taxonomy" id="112903"/>
    <lineage>
        <taxon>Bacteria</taxon>
        <taxon>Bacillati</taxon>
        <taxon>Bacillota</taxon>
        <taxon>Negativicutes</taxon>
        <taxon>Selenomonadales</taxon>
        <taxon>Sporomusaceae</taxon>
        <taxon>Propionispora</taxon>
    </lineage>
</organism>
<keyword evidence="5" id="KW-1185">Reference proteome</keyword>
<protein>
    <submittedName>
        <fullName evidence="4">Tfp pilus assembly protein PilF</fullName>
    </submittedName>
</protein>
<dbReference type="Pfam" id="PF13431">
    <property type="entry name" value="TPR_17"/>
    <property type="match status" value="1"/>
</dbReference>
<dbReference type="Pfam" id="PF13424">
    <property type="entry name" value="TPR_12"/>
    <property type="match status" value="1"/>
</dbReference>
<dbReference type="AlphaFoldDB" id="A0A1H8WU26"/>
<reference evidence="4 5" key="1">
    <citation type="submission" date="2016-10" db="EMBL/GenBank/DDBJ databases">
        <authorList>
            <person name="de Groot N.N."/>
        </authorList>
    </citation>
    <scope>NUCLEOTIDE SEQUENCE [LARGE SCALE GENOMIC DNA]</scope>
    <source>
        <strain evidence="4 5">DSM 13305</strain>
    </source>
</reference>
<feature type="repeat" description="TPR" evidence="3">
    <location>
        <begin position="73"/>
        <end position="106"/>
    </location>
</feature>
<keyword evidence="1" id="KW-0677">Repeat</keyword>
<dbReference type="Gene3D" id="3.40.50.2000">
    <property type="entry name" value="Glycogen Phosphorylase B"/>
    <property type="match status" value="1"/>
</dbReference>
<feature type="repeat" description="TPR" evidence="3">
    <location>
        <begin position="39"/>
        <end position="72"/>
    </location>
</feature>
<accession>A0A1H8WU26</accession>
<feature type="repeat" description="TPR" evidence="3">
    <location>
        <begin position="107"/>
        <end position="140"/>
    </location>
</feature>
<proteinExistence type="predicted"/>
<sequence length="577" mass="64567">MQPELRKKLETALLGTSVRQLKEARKMCFTTLQTNPKDVLHLSLIGIIDYRLGHATQASEWFEKALVLNPNSARLYYDYGKALNQQGKQHEAFLAFQHCIEIKPDFAEAHYRIGSIFLTCGDNVQAIQAFSHALSLKPKYTEALNSLGVALIRQGDLTAAAHCYAQALALDPADPKTVNNYGMLLYYQGDFNESIRLFERALSLKPNYPEAINNIGVAFRSTGQLKKALPFLERSIPLDRNNADFHKNLAIALLSDGQLKRGWREFEWRLQTPQMAHLHRGTDKPLWNGKIVKDAVLLIRAEQGLGDTLQFCRYAPRAASLGLRVIMEVQPGLARLIGSLPGIEQTITVGDPLPKHDFYCPMMSLPNAFNTSLTTIPAEIPYLSVSDETVAYWRDRLPNGNSQFLKVGLVWSGNPRLYSTALAAANQRRSIAPDLLLPLKEVAGVQFYSLQKDGPFPPQELDLITLIDECQDFADTAGLAANLDLIISVDTSVVHMAGALGIPVWVLNRVDSCWRWLQHRDDSPWYPTLRLFHQTTPGNWEDVVLRIKQALELMAINNQTTSPQLTKLNATDPPYSG</sequence>
<dbReference type="Proteomes" id="UP000198847">
    <property type="component" value="Unassembled WGS sequence"/>
</dbReference>
<gene>
    <name evidence="4" type="ORF">SAMN04490178_11815</name>
</gene>
<dbReference type="Pfam" id="PF13432">
    <property type="entry name" value="TPR_16"/>
    <property type="match status" value="1"/>
</dbReference>
<dbReference type="PROSITE" id="PS50005">
    <property type="entry name" value="TPR"/>
    <property type="match status" value="6"/>
</dbReference>
<feature type="repeat" description="TPR" evidence="3">
    <location>
        <begin position="175"/>
        <end position="208"/>
    </location>
</feature>
<feature type="repeat" description="TPR" evidence="3">
    <location>
        <begin position="209"/>
        <end position="242"/>
    </location>
</feature>
<name>A0A1H8WU26_9FIRM</name>